<protein>
    <submittedName>
        <fullName evidence="2">Uncharacterized protein</fullName>
    </submittedName>
</protein>
<feature type="region of interest" description="Disordered" evidence="1">
    <location>
        <begin position="1"/>
        <end position="36"/>
    </location>
</feature>
<evidence type="ECO:0000256" key="1">
    <source>
        <dbReference type="SAM" id="MobiDB-lite"/>
    </source>
</evidence>
<feature type="compositionally biased region" description="Polar residues" evidence="1">
    <location>
        <begin position="1"/>
        <end position="11"/>
    </location>
</feature>
<reference evidence="2" key="1">
    <citation type="journal article" date="2020" name="Nature">
        <title>Giant virus diversity and host interactions through global metagenomics.</title>
        <authorList>
            <person name="Schulz F."/>
            <person name="Roux S."/>
            <person name="Paez-Espino D."/>
            <person name="Jungbluth S."/>
            <person name="Walsh D.A."/>
            <person name="Denef V.J."/>
            <person name="McMahon K.D."/>
            <person name="Konstantinidis K.T."/>
            <person name="Eloe-Fadrosh E.A."/>
            <person name="Kyrpides N.C."/>
            <person name="Woyke T."/>
        </authorList>
    </citation>
    <scope>NUCLEOTIDE SEQUENCE</scope>
    <source>
        <strain evidence="2">GVMAG-M-3300023184-135</strain>
    </source>
</reference>
<accession>A0A6C0HLZ7</accession>
<sequence>MKWTNETTTTLDMPEMNANPRRRKRIKGPPLPDDPAERTEQLREFMHNLAELYDYDHYDVYDSVFFARVCDTMKDTVFDENTESIRVIGQKILDTRSTSVKLFIAFFKAILGYLDTLE</sequence>
<evidence type="ECO:0000313" key="2">
    <source>
        <dbReference type="EMBL" id="QHT81156.1"/>
    </source>
</evidence>
<organism evidence="2">
    <name type="scientific">viral metagenome</name>
    <dbReference type="NCBI Taxonomy" id="1070528"/>
    <lineage>
        <taxon>unclassified sequences</taxon>
        <taxon>metagenomes</taxon>
        <taxon>organismal metagenomes</taxon>
    </lineage>
</organism>
<dbReference type="AlphaFoldDB" id="A0A6C0HLZ7"/>
<dbReference type="EMBL" id="MN739978">
    <property type="protein sequence ID" value="QHT81156.1"/>
    <property type="molecule type" value="Genomic_DNA"/>
</dbReference>
<name>A0A6C0HLZ7_9ZZZZ</name>
<proteinExistence type="predicted"/>